<dbReference type="Proteomes" id="UP001054846">
    <property type="component" value="Chromosome"/>
</dbReference>
<evidence type="ECO:0000256" key="11">
    <source>
        <dbReference type="HAMAP-Rule" id="MF_00276"/>
    </source>
</evidence>
<keyword evidence="4 11" id="KW-0812">Transmembrane</keyword>
<proteinExistence type="inferred from homology"/>
<comment type="subcellular location">
    <subcellularLocation>
        <location evidence="11">Cell membrane</location>
        <topology evidence="11">Single-pass membrane protein</topology>
    </subcellularLocation>
</comment>
<keyword evidence="6 11" id="KW-0067">ATP-binding</keyword>
<keyword evidence="1 11" id="KW-0813">Transport</keyword>
<keyword evidence="13" id="KW-1185">Reference proteome</keyword>
<evidence type="ECO:0000256" key="4">
    <source>
        <dbReference type="ARBA" id="ARBA00022692"/>
    </source>
</evidence>
<protein>
    <recommendedName>
        <fullName evidence="11">Potassium-transporting ATPase KdpC subunit</fullName>
    </recommendedName>
    <alternativeName>
        <fullName evidence="11">ATP phosphohydrolase [potassium-transporting] C chain</fullName>
    </alternativeName>
    <alternativeName>
        <fullName evidence="11">Potassium-binding and translocating subunit C</fullName>
    </alternativeName>
    <alternativeName>
        <fullName evidence="11">Potassium-translocating ATPase C chain</fullName>
    </alternativeName>
</protein>
<dbReference type="InterPro" id="IPR003820">
    <property type="entry name" value="KdpC"/>
</dbReference>
<evidence type="ECO:0000256" key="7">
    <source>
        <dbReference type="ARBA" id="ARBA00022958"/>
    </source>
</evidence>
<dbReference type="EMBL" id="CP063845">
    <property type="protein sequence ID" value="UFP93418.1"/>
    <property type="molecule type" value="Genomic_DNA"/>
</dbReference>
<dbReference type="HAMAP" id="MF_00276">
    <property type="entry name" value="KdpC"/>
    <property type="match status" value="1"/>
</dbReference>
<keyword evidence="10 11" id="KW-0472">Membrane</keyword>
<dbReference type="Pfam" id="PF02669">
    <property type="entry name" value="KdpC"/>
    <property type="match status" value="1"/>
</dbReference>
<gene>
    <name evidence="11 12" type="primary">kdpC</name>
    <name evidence="12" type="ORF">ISF26_16665</name>
</gene>
<evidence type="ECO:0000256" key="3">
    <source>
        <dbReference type="ARBA" id="ARBA00022538"/>
    </source>
</evidence>
<dbReference type="PANTHER" id="PTHR30042">
    <property type="entry name" value="POTASSIUM-TRANSPORTING ATPASE C CHAIN"/>
    <property type="match status" value="1"/>
</dbReference>
<comment type="subunit">
    <text evidence="11">The system is composed of three essential subunits: KdpA, KdpB and KdpC.</text>
</comment>
<evidence type="ECO:0000256" key="8">
    <source>
        <dbReference type="ARBA" id="ARBA00022989"/>
    </source>
</evidence>
<keyword evidence="9 11" id="KW-0406">Ion transport</keyword>
<accession>A0ABY3PIB7</accession>
<sequence>MSTFKAIGTAARMAIFFWIACGLAYPLILTGFAQVAFPGQANGSLLRNTQNQVIGSSLIGQKFTSGRYFQGRPSSIEYKAEASGASQLAPTNKALAERVKADTAAFEAQNGTKPTIDLVTTPASGLDPHITPAGAAAQVERVAKARNLAPDQVRKRVAEHTEGRFLGLFGEPRVNVLELNLALDGAQR</sequence>
<evidence type="ECO:0000256" key="9">
    <source>
        <dbReference type="ARBA" id="ARBA00023065"/>
    </source>
</evidence>
<evidence type="ECO:0000313" key="13">
    <source>
        <dbReference type="Proteomes" id="UP001054846"/>
    </source>
</evidence>
<dbReference type="NCBIfam" id="NF001454">
    <property type="entry name" value="PRK00315.1"/>
    <property type="match status" value="1"/>
</dbReference>
<dbReference type="PANTHER" id="PTHR30042:SF2">
    <property type="entry name" value="POTASSIUM-TRANSPORTING ATPASE KDPC SUBUNIT"/>
    <property type="match status" value="1"/>
</dbReference>
<keyword evidence="7 11" id="KW-0630">Potassium</keyword>
<keyword evidence="5 11" id="KW-0547">Nucleotide-binding</keyword>
<keyword evidence="8 11" id="KW-1133">Transmembrane helix</keyword>
<evidence type="ECO:0000256" key="6">
    <source>
        <dbReference type="ARBA" id="ARBA00022840"/>
    </source>
</evidence>
<evidence type="ECO:0000256" key="1">
    <source>
        <dbReference type="ARBA" id="ARBA00022448"/>
    </source>
</evidence>
<organism evidence="12 13">
    <name type="scientific">Gloeobacter morelensis MG652769</name>
    <dbReference type="NCBI Taxonomy" id="2781736"/>
    <lineage>
        <taxon>Bacteria</taxon>
        <taxon>Bacillati</taxon>
        <taxon>Cyanobacteriota</taxon>
        <taxon>Cyanophyceae</taxon>
        <taxon>Gloeobacterales</taxon>
        <taxon>Gloeobacteraceae</taxon>
        <taxon>Gloeobacter</taxon>
        <taxon>Gloeobacter morelensis</taxon>
    </lineage>
</organism>
<reference evidence="12 13" key="1">
    <citation type="journal article" date="2021" name="Genome Biol. Evol.">
        <title>Complete Genome Sequencing of a Novel Gloeobacter Species from a Waterfall Cave in Mexico.</title>
        <authorList>
            <person name="Saw J.H."/>
            <person name="Cardona T."/>
            <person name="Montejano G."/>
        </authorList>
    </citation>
    <scope>NUCLEOTIDE SEQUENCE [LARGE SCALE GENOMIC DNA]</scope>
    <source>
        <strain evidence="12">MG652769</strain>
    </source>
</reference>
<keyword evidence="2 11" id="KW-1003">Cell membrane</keyword>
<name>A0ABY3PIB7_9CYAN</name>
<evidence type="ECO:0000256" key="10">
    <source>
        <dbReference type="ARBA" id="ARBA00023136"/>
    </source>
</evidence>
<evidence type="ECO:0000256" key="2">
    <source>
        <dbReference type="ARBA" id="ARBA00022475"/>
    </source>
</evidence>
<dbReference type="RefSeq" id="WP_230840420.1">
    <property type="nucleotide sequence ID" value="NZ_CP063845.1"/>
</dbReference>
<comment type="similarity">
    <text evidence="11">Belongs to the KdpC family.</text>
</comment>
<evidence type="ECO:0000313" key="12">
    <source>
        <dbReference type="EMBL" id="UFP93418.1"/>
    </source>
</evidence>
<dbReference type="PIRSF" id="PIRSF001296">
    <property type="entry name" value="K_ATPase_KdpC"/>
    <property type="match status" value="1"/>
</dbReference>
<evidence type="ECO:0000256" key="5">
    <source>
        <dbReference type="ARBA" id="ARBA00022741"/>
    </source>
</evidence>
<keyword evidence="3 11" id="KW-0633">Potassium transport</keyword>
<comment type="function">
    <text evidence="11">Part of the high-affinity ATP-driven potassium transport (or Kdp) system, which catalyzes the hydrolysis of ATP coupled with the electrogenic transport of potassium into the cytoplasm. This subunit acts as a catalytic chaperone that increases the ATP-binding affinity of the ATP-hydrolyzing subunit KdpB by the formation of a transient KdpB/KdpC/ATP ternary complex.</text>
</comment>
<dbReference type="NCBIfam" id="TIGR00681">
    <property type="entry name" value="kdpC"/>
    <property type="match status" value="1"/>
</dbReference>